<reference evidence="5 7" key="1">
    <citation type="submission" date="2014-10" db="EMBL/GenBank/DDBJ databases">
        <title>The Complete Genome Sequence for the Shellfish Pathogen Vibrio coralliilyticus RE98 Isolated from a Shellfish Hatchery.</title>
        <authorList>
            <person name="Richards G.P."/>
            <person name="Bono J.L."/>
            <person name="Watson M.A."/>
            <person name="Needleman D.S."/>
        </authorList>
    </citation>
    <scope>NUCLEOTIDE SEQUENCE [LARGE SCALE GENOMIC DNA]</scope>
    <source>
        <strain evidence="5 7">RE98</strain>
    </source>
</reference>
<dbReference type="PROSITE" id="PS50199">
    <property type="entry name" value="ZF_RANBP2_2"/>
    <property type="match status" value="1"/>
</dbReference>
<protein>
    <recommendedName>
        <fullName evidence="4">RanBP2-type domain-containing protein</fullName>
    </recommendedName>
</protein>
<dbReference type="Proteomes" id="UP000030081">
    <property type="component" value="Chromosome 1"/>
</dbReference>
<reference evidence="6" key="2">
    <citation type="journal article" date="2015" name="BMC Genomics">
        <title>Genome mining reveals unlocked bioactive potential of marine Gram-negative bacteria.</title>
        <authorList>
            <person name="Machado H."/>
            <person name="Sonnenschein E.C."/>
            <person name="Melchiorsen J."/>
            <person name="Gram L."/>
        </authorList>
    </citation>
    <scope>NUCLEOTIDE SEQUENCE</scope>
    <source>
        <strain evidence="6">S2052</strain>
    </source>
</reference>
<dbReference type="EMBL" id="CP009617">
    <property type="protein sequence ID" value="AIW19384.1"/>
    <property type="molecule type" value="Genomic_DNA"/>
</dbReference>
<keyword evidence="1" id="KW-0479">Metal-binding</keyword>
<dbReference type="Pfam" id="PF09413">
    <property type="entry name" value="DUF2007"/>
    <property type="match status" value="1"/>
</dbReference>
<keyword evidence="7" id="KW-1185">Reference proteome</keyword>
<accession>A0A7Y4DWY3</accession>
<evidence type="ECO:0000313" key="5">
    <source>
        <dbReference type="EMBL" id="AIW19384.1"/>
    </source>
</evidence>
<evidence type="ECO:0000313" key="6">
    <source>
        <dbReference type="EMBL" id="KJY78068.1"/>
    </source>
</evidence>
<proteinExistence type="predicted"/>
<feature type="domain" description="RanBP2-type" evidence="4">
    <location>
        <begin position="73"/>
        <end position="103"/>
    </location>
</feature>
<dbReference type="PROSITE" id="PS01358">
    <property type="entry name" value="ZF_RANBP2_1"/>
    <property type="match status" value="1"/>
</dbReference>
<dbReference type="Pfam" id="PF24463">
    <property type="entry name" value="DUF7577"/>
    <property type="match status" value="1"/>
</dbReference>
<keyword evidence="3" id="KW-0862">Zinc</keyword>
<dbReference type="InterPro" id="IPR018551">
    <property type="entry name" value="DUF2007"/>
</dbReference>
<dbReference type="GO" id="GO:0008270">
    <property type="term" value="F:zinc ion binding"/>
    <property type="evidence" value="ECO:0007669"/>
    <property type="project" value="UniProtKB-KW"/>
</dbReference>
<keyword evidence="2" id="KW-0863">Zinc-finger</keyword>
<evidence type="ECO:0000256" key="1">
    <source>
        <dbReference type="ARBA" id="ARBA00022723"/>
    </source>
</evidence>
<sequence>MKIFTANNPPEAHIVCELLKSNRIPCEVRGEGMFGLQGEVPFGENSQPYIWLLDSKMHNQASAIIEQYMQQTLIGSEWQCEECGETNEAQFAICWQCGAAGPA</sequence>
<evidence type="ECO:0000256" key="3">
    <source>
        <dbReference type="ARBA" id="ARBA00022833"/>
    </source>
</evidence>
<evidence type="ECO:0000259" key="4">
    <source>
        <dbReference type="PROSITE" id="PS50199"/>
    </source>
</evidence>
<dbReference type="InterPro" id="IPR001876">
    <property type="entry name" value="Znf_RanBP2"/>
</dbReference>
<dbReference type="RefSeq" id="WP_043008729.1">
    <property type="nucleotide sequence ID" value="NZ_CP009617.1"/>
</dbReference>
<organism evidence="6">
    <name type="scientific">Vibrio coralliilyticus</name>
    <dbReference type="NCBI Taxonomy" id="190893"/>
    <lineage>
        <taxon>Bacteria</taxon>
        <taxon>Pseudomonadati</taxon>
        <taxon>Pseudomonadota</taxon>
        <taxon>Gammaproteobacteria</taxon>
        <taxon>Vibrionales</taxon>
        <taxon>Vibrionaceae</taxon>
        <taxon>Vibrio</taxon>
    </lineage>
</organism>
<dbReference type="InterPro" id="IPR055999">
    <property type="entry name" value="DUF7577"/>
</dbReference>
<dbReference type="AlphaFoldDB" id="A0A7Y4DWY3"/>
<name>A0A7Y4DWY3_9VIBR</name>
<evidence type="ECO:0000256" key="2">
    <source>
        <dbReference type="ARBA" id="ARBA00022771"/>
    </source>
</evidence>
<dbReference type="EMBL" id="JXXR01000001">
    <property type="protein sequence ID" value="KJY78068.1"/>
    <property type="molecule type" value="Genomic_DNA"/>
</dbReference>
<gene>
    <name evidence="5" type="ORF">IX92_10095</name>
    <name evidence="6" type="ORF">TW71_03325</name>
</gene>
<dbReference type="OrthoDB" id="9814654at2"/>
<evidence type="ECO:0000313" key="7">
    <source>
        <dbReference type="Proteomes" id="UP000030081"/>
    </source>
</evidence>
<dbReference type="KEGG" id="vcy:IX92_10095"/>